<reference evidence="2 3" key="1">
    <citation type="submission" date="2021-03" db="EMBL/GenBank/DDBJ databases">
        <title>Muricauda lutimaris sp. nov. and Muricauda ruestringensis sp. nov, two marine members of the Flavobacteriaceae isolated from deep sea sediments of Western Pacific.</title>
        <authorList>
            <person name="Zhao S."/>
            <person name="Liu R."/>
        </authorList>
    </citation>
    <scope>NUCLEOTIDE SEQUENCE [LARGE SCALE GENOMIC DNA]</scope>
    <source>
        <strain evidence="2 3">BC31-1-A7</strain>
    </source>
</reference>
<feature type="transmembrane region" description="Helical" evidence="1">
    <location>
        <begin position="90"/>
        <end position="112"/>
    </location>
</feature>
<feature type="transmembrane region" description="Helical" evidence="1">
    <location>
        <begin position="32"/>
        <end position="51"/>
    </location>
</feature>
<dbReference type="Pfam" id="PF22765">
    <property type="entry name" value="DUF7010"/>
    <property type="match status" value="1"/>
</dbReference>
<keyword evidence="1" id="KW-0472">Membrane</keyword>
<accession>A0ABS3G096</accession>
<comment type="caution">
    <text evidence="2">The sequence shown here is derived from an EMBL/GenBank/DDBJ whole genome shotgun (WGS) entry which is preliminary data.</text>
</comment>
<feature type="transmembrane region" description="Helical" evidence="1">
    <location>
        <begin position="143"/>
        <end position="160"/>
    </location>
</feature>
<keyword evidence="3" id="KW-1185">Reference proteome</keyword>
<keyword evidence="1" id="KW-0812">Transmembrane</keyword>
<feature type="transmembrane region" description="Helical" evidence="1">
    <location>
        <begin position="57"/>
        <end position="78"/>
    </location>
</feature>
<evidence type="ECO:0000256" key="1">
    <source>
        <dbReference type="SAM" id="Phobius"/>
    </source>
</evidence>
<proteinExistence type="predicted"/>
<evidence type="ECO:0000313" key="2">
    <source>
        <dbReference type="EMBL" id="MBO0352805.1"/>
    </source>
</evidence>
<evidence type="ECO:0000313" key="3">
    <source>
        <dbReference type="Proteomes" id="UP000664044"/>
    </source>
</evidence>
<organism evidence="2 3">
    <name type="scientific">Flagellimonas aurea</name>
    <dbReference type="NCBI Taxonomy" id="2915619"/>
    <lineage>
        <taxon>Bacteria</taxon>
        <taxon>Pseudomonadati</taxon>
        <taxon>Bacteroidota</taxon>
        <taxon>Flavobacteriia</taxon>
        <taxon>Flavobacteriales</taxon>
        <taxon>Flavobacteriaceae</taxon>
        <taxon>Flagellimonas</taxon>
    </lineage>
</organism>
<protein>
    <recommendedName>
        <fullName evidence="4">DUF308 domain-containing protein</fullName>
    </recommendedName>
</protein>
<dbReference type="RefSeq" id="WP_207031177.1">
    <property type="nucleotide sequence ID" value="NZ_JAFLNL010000001.1"/>
</dbReference>
<name>A0ABS3G096_9FLAO</name>
<gene>
    <name evidence="2" type="ORF">J0656_02175</name>
</gene>
<feature type="transmembrane region" description="Helical" evidence="1">
    <location>
        <begin position="166"/>
        <end position="186"/>
    </location>
</feature>
<sequence>MNEQEQNTEGTSVDSISAAQADLRKSYADGSLGVLVSGMVWMAAALVALYVTSQIAVWTLFFGGMLIHPLGLLLAKLIGVPTSHSPKNALGKLALEGTVFMLMCIPLALLLSLQNHTWFFQGMLLIIGGRYLTFTTLYGIKTYWILGGMLGAASFVLFILKASPAVSALSGSIIEMGFGSFMFFSYKKSKP</sequence>
<dbReference type="Proteomes" id="UP000664044">
    <property type="component" value="Unassembled WGS sequence"/>
</dbReference>
<dbReference type="EMBL" id="JAFLNL010000001">
    <property type="protein sequence ID" value="MBO0352805.1"/>
    <property type="molecule type" value="Genomic_DNA"/>
</dbReference>
<dbReference type="InterPro" id="IPR053824">
    <property type="entry name" value="DUF7010"/>
</dbReference>
<evidence type="ECO:0008006" key="4">
    <source>
        <dbReference type="Google" id="ProtNLM"/>
    </source>
</evidence>
<keyword evidence="1" id="KW-1133">Transmembrane helix</keyword>
<feature type="transmembrane region" description="Helical" evidence="1">
    <location>
        <begin position="118"/>
        <end position="138"/>
    </location>
</feature>